<feature type="transmembrane region" description="Helical" evidence="1">
    <location>
        <begin position="63"/>
        <end position="84"/>
    </location>
</feature>
<evidence type="ECO:0000313" key="2">
    <source>
        <dbReference type="EMBL" id="SMO95527.1"/>
    </source>
</evidence>
<organism evidence="2 3">
    <name type="scientific">Thalassovita litoralis</name>
    <dbReference type="NCBI Taxonomy" id="1010611"/>
    <lineage>
        <taxon>Bacteria</taxon>
        <taxon>Pseudomonadati</taxon>
        <taxon>Pseudomonadota</taxon>
        <taxon>Alphaproteobacteria</taxon>
        <taxon>Rhodobacterales</taxon>
        <taxon>Roseobacteraceae</taxon>
        <taxon>Thalassovita</taxon>
    </lineage>
</organism>
<keyword evidence="3" id="KW-1185">Reference proteome</keyword>
<keyword evidence="1" id="KW-0472">Membrane</keyword>
<feature type="transmembrane region" description="Helical" evidence="1">
    <location>
        <begin position="32"/>
        <end position="51"/>
    </location>
</feature>
<dbReference type="Proteomes" id="UP000316030">
    <property type="component" value="Unassembled WGS sequence"/>
</dbReference>
<proteinExistence type="predicted"/>
<dbReference type="GO" id="GO:0016020">
    <property type="term" value="C:membrane"/>
    <property type="evidence" value="ECO:0007669"/>
    <property type="project" value="InterPro"/>
</dbReference>
<name>A0A521FH41_9RHOB</name>
<feature type="transmembrane region" description="Helical" evidence="1">
    <location>
        <begin position="404"/>
        <end position="423"/>
    </location>
</feature>
<feature type="transmembrane region" description="Helical" evidence="1">
    <location>
        <begin position="104"/>
        <end position="126"/>
    </location>
</feature>
<sequence length="465" mass="48704">MTNVLQAFALLGLFLLIGTLLRAKIGWLQKLFIPASVVGGAVGLLVGPQIWGDLTPVQYPTDWIKMYSLLPGVLIVPVVASVPLGIQLSQKDSSSGTARNVFNMFFLMLALFAFQLAVGGAVGAFFATSMPDLGIYSTFGLEMPLGFSGGHGTAGVIGNMLNGMGLEYWEIAQGVAVTYATIGLLGGIISGIAIIKWLNGRNALEGSADAASLPKSWLTGLEPDPEKQRVAGRETTVSTSIDVIGFNLALILAGSGLAILLRAWVRSYDLPLIKAVPVWAYAIIVMWVIWLVMNRLKIAWLVDAGVKGKIASTLTDFAIVAALVSMPVQGVLTFAAPILIAAVVGFIGTIALCLGLARKLFSSAPYERAMLVFGTGSGVFLTGLLLLKICDPDFKTPAMRDGSLAYSMNTVVGFILIPIMVGAAVQSGPIALAGIGAAVLVASVIGIWLTSFMRGGAATELKQEG</sequence>
<feature type="transmembrane region" description="Helical" evidence="1">
    <location>
        <begin position="430"/>
        <end position="449"/>
    </location>
</feature>
<dbReference type="PANTHER" id="PTHR36178:SF1">
    <property type="entry name" value="SODIUM_GLUTAMATE SYMPORTER"/>
    <property type="match status" value="1"/>
</dbReference>
<protein>
    <submittedName>
        <fullName evidence="2">Glutamate:Na+ symporter, ESS family</fullName>
    </submittedName>
</protein>
<keyword evidence="1" id="KW-0812">Transmembrane</keyword>
<gene>
    <name evidence="2" type="ORF">SAMN06265173_13012</name>
</gene>
<feature type="transmembrane region" description="Helical" evidence="1">
    <location>
        <begin position="171"/>
        <end position="195"/>
    </location>
</feature>
<dbReference type="InterPro" id="IPR004445">
    <property type="entry name" value="GltS"/>
</dbReference>
<feature type="transmembrane region" description="Helical" evidence="1">
    <location>
        <begin position="369"/>
        <end position="389"/>
    </location>
</feature>
<dbReference type="EMBL" id="FXTO01000030">
    <property type="protein sequence ID" value="SMO95527.1"/>
    <property type="molecule type" value="Genomic_DNA"/>
</dbReference>
<dbReference type="PANTHER" id="PTHR36178">
    <property type="entry name" value="SLR0625 PROTEIN"/>
    <property type="match status" value="1"/>
</dbReference>
<evidence type="ECO:0000313" key="3">
    <source>
        <dbReference type="Proteomes" id="UP000316030"/>
    </source>
</evidence>
<reference evidence="2 3" key="1">
    <citation type="submission" date="2017-05" db="EMBL/GenBank/DDBJ databases">
        <authorList>
            <person name="Varghese N."/>
            <person name="Submissions S."/>
        </authorList>
    </citation>
    <scope>NUCLEOTIDE SEQUENCE [LARGE SCALE GENOMIC DNA]</scope>
    <source>
        <strain evidence="2 3">DSM 29506</strain>
    </source>
</reference>
<dbReference type="AlphaFoldDB" id="A0A521FH41"/>
<evidence type="ECO:0000256" key="1">
    <source>
        <dbReference type="SAM" id="Phobius"/>
    </source>
</evidence>
<feature type="transmembrane region" description="Helical" evidence="1">
    <location>
        <begin position="276"/>
        <end position="293"/>
    </location>
</feature>
<dbReference type="GO" id="GO:0015813">
    <property type="term" value="P:L-glutamate transmembrane transport"/>
    <property type="evidence" value="ECO:0007669"/>
    <property type="project" value="InterPro"/>
</dbReference>
<dbReference type="GO" id="GO:0015501">
    <property type="term" value="F:glutamate:sodium symporter activity"/>
    <property type="evidence" value="ECO:0007669"/>
    <property type="project" value="InterPro"/>
</dbReference>
<feature type="transmembrane region" description="Helical" evidence="1">
    <location>
        <begin position="338"/>
        <end position="357"/>
    </location>
</feature>
<dbReference type="Pfam" id="PF03616">
    <property type="entry name" value="Glt_symporter"/>
    <property type="match status" value="1"/>
</dbReference>
<accession>A0A521FH41</accession>
<keyword evidence="1" id="KW-1133">Transmembrane helix</keyword>
<feature type="transmembrane region" description="Helical" evidence="1">
    <location>
        <begin position="243"/>
        <end position="264"/>
    </location>
</feature>